<dbReference type="Gene3D" id="1.20.5.5270">
    <property type="match status" value="1"/>
</dbReference>
<gene>
    <name evidence="14" type="primary">lon</name>
    <name evidence="22" type="ORF">DFR64_0724</name>
</gene>
<keyword evidence="8 14" id="KW-0346">Stress response</keyword>
<dbReference type="Pfam" id="PF00004">
    <property type="entry name" value="AAA"/>
    <property type="match status" value="1"/>
</dbReference>
<dbReference type="PROSITE" id="PS51786">
    <property type="entry name" value="LON_PROTEOLYTIC"/>
    <property type="match status" value="1"/>
</dbReference>
<dbReference type="InterPro" id="IPR027065">
    <property type="entry name" value="Lon_Prtase"/>
</dbReference>
<dbReference type="SMART" id="SM00464">
    <property type="entry name" value="LON"/>
    <property type="match status" value="1"/>
</dbReference>
<dbReference type="InterPro" id="IPR004815">
    <property type="entry name" value="Lon_bac/euk-typ"/>
</dbReference>
<dbReference type="Gene3D" id="1.10.8.60">
    <property type="match status" value="1"/>
</dbReference>
<dbReference type="Gene3D" id="2.30.130.40">
    <property type="entry name" value="LON domain-like"/>
    <property type="match status" value="1"/>
</dbReference>
<dbReference type="PIRSF" id="PIRSF001174">
    <property type="entry name" value="Lon_proteas"/>
    <property type="match status" value="1"/>
</dbReference>
<evidence type="ECO:0000256" key="15">
    <source>
        <dbReference type="PIRNR" id="PIRNR001174"/>
    </source>
</evidence>
<dbReference type="Pfam" id="PF02190">
    <property type="entry name" value="LON_substr_bdg"/>
    <property type="match status" value="1"/>
</dbReference>
<evidence type="ECO:0000256" key="19">
    <source>
        <dbReference type="RuleBase" id="RU000591"/>
    </source>
</evidence>
<dbReference type="GO" id="GO:0006515">
    <property type="term" value="P:protein quality control for misfolded or incompletely synthesized proteins"/>
    <property type="evidence" value="ECO:0007669"/>
    <property type="project" value="UniProtKB-UniRule"/>
</dbReference>
<keyword evidence="5 14" id="KW-0378">Hydrolase</keyword>
<keyword evidence="7 14" id="KW-0067">ATP-binding</keyword>
<keyword evidence="2 14" id="KW-0963">Cytoplasm</keyword>
<dbReference type="InterPro" id="IPR008268">
    <property type="entry name" value="Peptidase_S16_AS"/>
</dbReference>
<dbReference type="SUPFAM" id="SSF54211">
    <property type="entry name" value="Ribosomal protein S5 domain 2-like"/>
    <property type="match status" value="1"/>
</dbReference>
<reference evidence="22 23" key="1">
    <citation type="submission" date="2018-08" db="EMBL/GenBank/DDBJ databases">
        <title>Genomic Encyclopedia of Type Strains, Phase IV (KMG-IV): sequencing the most valuable type-strain genomes for metagenomic binning, comparative biology and taxonomic classification.</title>
        <authorList>
            <person name="Goeker M."/>
        </authorList>
    </citation>
    <scope>NUCLEOTIDE SEQUENCE [LARGE SCALE GENOMIC DNA]</scope>
    <source>
        <strain evidence="22 23">DSM 23923</strain>
    </source>
</reference>
<dbReference type="GO" id="GO:0034605">
    <property type="term" value="P:cellular response to heat"/>
    <property type="evidence" value="ECO:0007669"/>
    <property type="project" value="UniProtKB-UniRule"/>
</dbReference>
<sequence>MRKTAADMFAPDDFNASMYQRTDELYQIENARTDQNGYFIRPAIVLENVVVLPHMVTPIFLSKGSNLDAIMAAQKENETIITLLPADLEEGEERQGLEAFDELGLEVAVGTILELPDKNYSALMQGRNRIHIVDILQEEPYYLVKARLINDSNYEMDNALKGLVKTTRSLFEQVVQYDRSIPDEAHFFSINITDPGWLADMIATAISPVNEQRKEIIQKVNVYDRLIYVNHLLADELDVLHIEDEIQTRVQSEVDRSQREFYLREQVKAIQMELGEGDIWDQEIQEYNRKIEEAKLPDYVREVVENELKKLSLSPAMSPETGILRNYLDWLLSLPWMNETEDNLNVRHATKILNKNHFGLEKQKERLLEYIAVKNLAGEDSRQPVLCFLGPPGTGKTSLGKSMAEALGRSFVRISLGGIRDEAEIRGHRRTYIGALPGRIIQTMKRSGSINPVFMLDEIDKMGDDYRGDPSAALFEVLDQEQNNSFSDHYMEIPYDLSKVMFITTANNTDNIPPALLDRMEIIEFPGYLEEEKIKISKEFLIPRQLLENGLKDQSIEFTDDALIHVIRDYTYEAGVRNLEREIAKILRKIAKNKSQGKMVPEQIEASEIEKYSGPQQFFAFEADVKDEIGVCTAVAWTENGGEIMPVEVLVIEGKGNLQITGKIGEVMQESAQAALSYVKSRAEYFDLDPEDFEKWDIHLHIPEGAIQKDGPSAGITICLALISALTKRKVRMDVGMTGELTLRGRVLQVGGLREKIYAAHRAGLKKMIIPKKNEKDLVEIPKKVRDEIKIIKVNTMDEVIRIALHP</sequence>
<protein>
    <recommendedName>
        <fullName evidence="12 14">Lon protease</fullName>
        <ecNumber evidence="11 14">3.4.21.53</ecNumber>
    </recommendedName>
    <alternativeName>
        <fullName evidence="13 14">ATP-dependent protease La</fullName>
    </alternativeName>
</protein>
<feature type="domain" description="Lon proteolytic" evidence="20">
    <location>
        <begin position="626"/>
        <end position="807"/>
    </location>
</feature>
<evidence type="ECO:0000256" key="14">
    <source>
        <dbReference type="HAMAP-Rule" id="MF_01973"/>
    </source>
</evidence>
<feature type="domain" description="Lon N-terminal" evidence="21">
    <location>
        <begin position="41"/>
        <end position="237"/>
    </location>
</feature>
<comment type="caution">
    <text evidence="22">The sequence shown here is derived from an EMBL/GenBank/DDBJ whole genome shotgun (WGS) entry which is preliminary data.</text>
</comment>
<evidence type="ECO:0000256" key="6">
    <source>
        <dbReference type="ARBA" id="ARBA00022825"/>
    </source>
</evidence>
<dbReference type="CDD" id="cd19500">
    <property type="entry name" value="RecA-like_Lon"/>
    <property type="match status" value="1"/>
</dbReference>
<dbReference type="PROSITE" id="PS01046">
    <property type="entry name" value="LON_SER"/>
    <property type="match status" value="1"/>
</dbReference>
<dbReference type="EC" id="3.4.21.53" evidence="11 14"/>
<dbReference type="GO" id="GO:0016887">
    <property type="term" value="F:ATP hydrolysis activity"/>
    <property type="evidence" value="ECO:0007669"/>
    <property type="project" value="UniProtKB-UniRule"/>
</dbReference>
<dbReference type="InterPro" id="IPR014721">
    <property type="entry name" value="Ribsml_uS5_D2-typ_fold_subgr"/>
</dbReference>
<dbReference type="PANTHER" id="PTHR10046">
    <property type="entry name" value="ATP DEPENDENT LON PROTEASE FAMILY MEMBER"/>
    <property type="match status" value="1"/>
</dbReference>
<dbReference type="OrthoDB" id="9803599at2"/>
<feature type="active site" evidence="14 16">
    <location>
        <position position="713"/>
    </location>
</feature>
<evidence type="ECO:0000256" key="17">
    <source>
        <dbReference type="PIRSR" id="PIRSR001174-2"/>
    </source>
</evidence>
<dbReference type="InterPro" id="IPR008269">
    <property type="entry name" value="Lon_proteolytic"/>
</dbReference>
<dbReference type="InterPro" id="IPR046336">
    <property type="entry name" value="Lon_prtase_N_sf"/>
</dbReference>
<comment type="similarity">
    <text evidence="14 15 18 19">Belongs to the peptidase S16 family.</text>
</comment>
<dbReference type="PRINTS" id="PR00830">
    <property type="entry name" value="ENDOLAPTASE"/>
</dbReference>
<comment type="catalytic activity">
    <reaction evidence="9 14 15 18">
        <text>Hydrolysis of proteins in presence of ATP.</text>
        <dbReference type="EC" id="3.4.21.53"/>
    </reaction>
</comment>
<feature type="active site" evidence="14 16">
    <location>
        <position position="756"/>
    </location>
</feature>
<evidence type="ECO:0000259" key="21">
    <source>
        <dbReference type="PROSITE" id="PS51787"/>
    </source>
</evidence>
<evidence type="ECO:0000256" key="16">
    <source>
        <dbReference type="PIRSR" id="PIRSR001174-1"/>
    </source>
</evidence>
<evidence type="ECO:0000256" key="9">
    <source>
        <dbReference type="ARBA" id="ARBA00050665"/>
    </source>
</evidence>
<evidence type="ECO:0000256" key="10">
    <source>
        <dbReference type="ARBA" id="ARBA00053875"/>
    </source>
</evidence>
<evidence type="ECO:0000313" key="23">
    <source>
        <dbReference type="Proteomes" id="UP000256388"/>
    </source>
</evidence>
<dbReference type="InterPro" id="IPR027543">
    <property type="entry name" value="Lon_bac"/>
</dbReference>
<evidence type="ECO:0000256" key="8">
    <source>
        <dbReference type="ARBA" id="ARBA00023016"/>
    </source>
</evidence>
<dbReference type="InterPro" id="IPR015947">
    <property type="entry name" value="PUA-like_sf"/>
</dbReference>
<dbReference type="GO" id="GO:0043565">
    <property type="term" value="F:sequence-specific DNA binding"/>
    <property type="evidence" value="ECO:0007669"/>
    <property type="project" value="UniProtKB-UniRule"/>
</dbReference>
<comment type="induction">
    <text evidence="14">By heat shock.</text>
</comment>
<dbReference type="SUPFAM" id="SSF52540">
    <property type="entry name" value="P-loop containing nucleoside triphosphate hydrolases"/>
    <property type="match status" value="1"/>
</dbReference>
<dbReference type="SMART" id="SM00382">
    <property type="entry name" value="AAA"/>
    <property type="match status" value="1"/>
</dbReference>
<dbReference type="Gene3D" id="3.40.50.300">
    <property type="entry name" value="P-loop containing nucleotide triphosphate hydrolases"/>
    <property type="match status" value="1"/>
</dbReference>
<evidence type="ECO:0000256" key="18">
    <source>
        <dbReference type="PROSITE-ProRule" id="PRU01122"/>
    </source>
</evidence>
<evidence type="ECO:0000256" key="4">
    <source>
        <dbReference type="ARBA" id="ARBA00022741"/>
    </source>
</evidence>
<dbReference type="EMBL" id="QUMS01000001">
    <property type="protein sequence ID" value="REG10857.1"/>
    <property type="molecule type" value="Genomic_DNA"/>
</dbReference>
<evidence type="ECO:0000256" key="11">
    <source>
        <dbReference type="ARBA" id="ARBA00066743"/>
    </source>
</evidence>
<dbReference type="InterPro" id="IPR003111">
    <property type="entry name" value="Lon_prtase_N"/>
</dbReference>
<dbReference type="GO" id="GO:0004252">
    <property type="term" value="F:serine-type endopeptidase activity"/>
    <property type="evidence" value="ECO:0007669"/>
    <property type="project" value="UniProtKB-UniRule"/>
</dbReference>
<accession>A0A347ZTD7</accession>
<evidence type="ECO:0000256" key="5">
    <source>
        <dbReference type="ARBA" id="ARBA00022801"/>
    </source>
</evidence>
<dbReference type="InterPro" id="IPR003593">
    <property type="entry name" value="AAA+_ATPase"/>
</dbReference>
<dbReference type="Proteomes" id="UP000256388">
    <property type="component" value="Unassembled WGS sequence"/>
</dbReference>
<evidence type="ECO:0000256" key="7">
    <source>
        <dbReference type="ARBA" id="ARBA00022840"/>
    </source>
</evidence>
<dbReference type="Pfam" id="PF05362">
    <property type="entry name" value="Lon_C"/>
    <property type="match status" value="1"/>
</dbReference>
<comment type="subcellular location">
    <subcellularLocation>
        <location evidence="1 14 15">Cytoplasm</location>
    </subcellularLocation>
</comment>
<evidence type="ECO:0000259" key="20">
    <source>
        <dbReference type="PROSITE" id="PS51786"/>
    </source>
</evidence>
<keyword evidence="23" id="KW-1185">Reference proteome</keyword>
<dbReference type="Gene3D" id="3.30.230.10">
    <property type="match status" value="1"/>
</dbReference>
<evidence type="ECO:0000313" key="22">
    <source>
        <dbReference type="EMBL" id="REG10857.1"/>
    </source>
</evidence>
<dbReference type="HAMAP" id="MF_01973">
    <property type="entry name" value="lon_bact"/>
    <property type="match status" value="1"/>
</dbReference>
<dbReference type="FunFam" id="3.40.50.300:FF:000021">
    <property type="entry name" value="Lon protease homolog"/>
    <property type="match status" value="1"/>
</dbReference>
<evidence type="ECO:0000256" key="13">
    <source>
        <dbReference type="ARBA" id="ARBA00082722"/>
    </source>
</evidence>
<evidence type="ECO:0000256" key="3">
    <source>
        <dbReference type="ARBA" id="ARBA00022670"/>
    </source>
</evidence>
<dbReference type="GO" id="GO:0005524">
    <property type="term" value="F:ATP binding"/>
    <property type="evidence" value="ECO:0007669"/>
    <property type="project" value="UniProtKB-UniRule"/>
</dbReference>
<dbReference type="InterPro" id="IPR054594">
    <property type="entry name" value="Lon_lid"/>
</dbReference>
<name>A0A347ZTD7_9CHLR</name>
<feature type="binding site" evidence="14 17">
    <location>
        <begin position="390"/>
        <end position="397"/>
    </location>
    <ligand>
        <name>ATP</name>
        <dbReference type="ChEBI" id="CHEBI:30616"/>
    </ligand>
</feature>
<comment type="function">
    <text evidence="10 14">ATP-dependent serine protease that mediates the selective degradation of mutant and abnormal proteins as well as certain short-lived regulatory proteins. Required for cellular homeostasis and for survival from DNA damage and developmental changes induced by stress. Degrades polypeptides processively to yield small peptide fragments that are 5 to 10 amino acids long. Binds to DNA in a double-stranded, site-specific manner.</text>
</comment>
<evidence type="ECO:0000256" key="1">
    <source>
        <dbReference type="ARBA" id="ARBA00004496"/>
    </source>
</evidence>
<comment type="subunit">
    <text evidence="14 15">Homohexamer. Organized in a ring with a central cavity.</text>
</comment>
<dbReference type="InterPro" id="IPR027417">
    <property type="entry name" value="P-loop_NTPase"/>
</dbReference>
<proteinExistence type="evidence at transcript level"/>
<evidence type="ECO:0000256" key="12">
    <source>
        <dbReference type="ARBA" id="ARBA00071934"/>
    </source>
</evidence>
<dbReference type="SUPFAM" id="SSF88697">
    <property type="entry name" value="PUA domain-like"/>
    <property type="match status" value="1"/>
</dbReference>
<dbReference type="Gene3D" id="1.20.58.1480">
    <property type="match status" value="1"/>
</dbReference>
<evidence type="ECO:0000256" key="2">
    <source>
        <dbReference type="ARBA" id="ARBA00022490"/>
    </source>
</evidence>
<dbReference type="AlphaFoldDB" id="A0A347ZTD7"/>
<dbReference type="RefSeq" id="WP_116224011.1">
    <property type="nucleotide sequence ID" value="NZ_AP018437.1"/>
</dbReference>
<dbReference type="GO" id="GO:0005737">
    <property type="term" value="C:cytoplasm"/>
    <property type="evidence" value="ECO:0007669"/>
    <property type="project" value="UniProtKB-SubCell"/>
</dbReference>
<organism evidence="22 23">
    <name type="scientific">Pelolinea submarina</name>
    <dbReference type="NCBI Taxonomy" id="913107"/>
    <lineage>
        <taxon>Bacteria</taxon>
        <taxon>Bacillati</taxon>
        <taxon>Chloroflexota</taxon>
        <taxon>Anaerolineae</taxon>
        <taxon>Anaerolineales</taxon>
        <taxon>Anaerolineaceae</taxon>
        <taxon>Pelolinea</taxon>
    </lineage>
</organism>
<dbReference type="InterPro" id="IPR020568">
    <property type="entry name" value="Ribosomal_Su5_D2-typ_SF"/>
</dbReference>
<keyword evidence="6 14" id="KW-0720">Serine protease</keyword>
<dbReference type="NCBIfam" id="TIGR00763">
    <property type="entry name" value="lon"/>
    <property type="match status" value="1"/>
</dbReference>
<dbReference type="GO" id="GO:0004176">
    <property type="term" value="F:ATP-dependent peptidase activity"/>
    <property type="evidence" value="ECO:0007669"/>
    <property type="project" value="UniProtKB-UniRule"/>
</dbReference>
<dbReference type="PROSITE" id="PS51787">
    <property type="entry name" value="LON_N"/>
    <property type="match status" value="1"/>
</dbReference>
<keyword evidence="3 14" id="KW-0645">Protease</keyword>
<dbReference type="InterPro" id="IPR003959">
    <property type="entry name" value="ATPase_AAA_core"/>
</dbReference>
<keyword evidence="4 14" id="KW-0547">Nucleotide-binding</keyword>
<dbReference type="Pfam" id="PF22667">
    <property type="entry name" value="Lon_lid"/>
    <property type="match status" value="1"/>
</dbReference>